<feature type="transmembrane region" description="Helical" evidence="1">
    <location>
        <begin position="74"/>
        <end position="93"/>
    </location>
</feature>
<evidence type="ECO:0000313" key="3">
    <source>
        <dbReference type="Proteomes" id="UP000016934"/>
    </source>
</evidence>
<dbReference type="GeneID" id="19135302"/>
<evidence type="ECO:0000313" key="2">
    <source>
        <dbReference type="EMBL" id="EMD59131.1"/>
    </source>
</evidence>
<name>M2SPU0_COCSN</name>
<gene>
    <name evidence="2" type="ORF">COCSADRAFT_255191</name>
</gene>
<dbReference type="RefSeq" id="XP_007704927.1">
    <property type="nucleotide sequence ID" value="XM_007706737.1"/>
</dbReference>
<accession>M2SPU0</accession>
<organism evidence="2 3">
    <name type="scientific">Cochliobolus sativus (strain ND90Pr / ATCC 201652)</name>
    <name type="common">Common root rot and spot blotch fungus</name>
    <name type="synonym">Bipolaris sorokiniana</name>
    <dbReference type="NCBI Taxonomy" id="665912"/>
    <lineage>
        <taxon>Eukaryota</taxon>
        <taxon>Fungi</taxon>
        <taxon>Dikarya</taxon>
        <taxon>Ascomycota</taxon>
        <taxon>Pezizomycotina</taxon>
        <taxon>Dothideomycetes</taxon>
        <taxon>Pleosporomycetidae</taxon>
        <taxon>Pleosporales</taxon>
        <taxon>Pleosporineae</taxon>
        <taxon>Pleosporaceae</taxon>
        <taxon>Bipolaris</taxon>
    </lineage>
</organism>
<dbReference type="HOGENOM" id="CLU_2133297_0_0_1"/>
<reference evidence="2 3" key="1">
    <citation type="journal article" date="2012" name="PLoS Pathog.">
        <title>Diverse lifestyles and strategies of plant pathogenesis encoded in the genomes of eighteen Dothideomycetes fungi.</title>
        <authorList>
            <person name="Ohm R.A."/>
            <person name="Feau N."/>
            <person name="Henrissat B."/>
            <person name="Schoch C.L."/>
            <person name="Horwitz B.A."/>
            <person name="Barry K.W."/>
            <person name="Condon B.J."/>
            <person name="Copeland A.C."/>
            <person name="Dhillon B."/>
            <person name="Glaser F."/>
            <person name="Hesse C.N."/>
            <person name="Kosti I."/>
            <person name="LaButti K."/>
            <person name="Lindquist E.A."/>
            <person name="Lucas S."/>
            <person name="Salamov A.A."/>
            <person name="Bradshaw R.E."/>
            <person name="Ciuffetti L."/>
            <person name="Hamelin R.C."/>
            <person name="Kema G.H.J."/>
            <person name="Lawrence C."/>
            <person name="Scott J.A."/>
            <person name="Spatafora J.W."/>
            <person name="Turgeon B.G."/>
            <person name="de Wit P.J.G.M."/>
            <person name="Zhong S."/>
            <person name="Goodwin S.B."/>
            <person name="Grigoriev I.V."/>
        </authorList>
    </citation>
    <scope>NUCLEOTIDE SEQUENCE [LARGE SCALE GENOMIC DNA]</scope>
    <source>
        <strain evidence="3">ND90Pr / ATCC 201652</strain>
    </source>
</reference>
<dbReference type="EMBL" id="KB445653">
    <property type="protein sequence ID" value="EMD59131.1"/>
    <property type="molecule type" value="Genomic_DNA"/>
</dbReference>
<dbReference type="Proteomes" id="UP000016934">
    <property type="component" value="Unassembled WGS sequence"/>
</dbReference>
<sequence length="113" mass="12570">MFHSYPCLIHAVHLPSSFLFLFLPHPNITSSHLNIDSSFKRNKPIFLLVPDLLKGGWGSDHAAAKKQYRRRRSLCIPFLLPFFSLTFWGGGIVGSLPTGRFGACDRQGGSGIK</sequence>
<keyword evidence="1" id="KW-0472">Membrane</keyword>
<keyword evidence="3" id="KW-1185">Reference proteome</keyword>
<reference evidence="3" key="2">
    <citation type="journal article" date="2013" name="PLoS Genet.">
        <title>Comparative genome structure, secondary metabolite, and effector coding capacity across Cochliobolus pathogens.</title>
        <authorList>
            <person name="Condon B.J."/>
            <person name="Leng Y."/>
            <person name="Wu D."/>
            <person name="Bushley K.E."/>
            <person name="Ohm R.A."/>
            <person name="Otillar R."/>
            <person name="Martin J."/>
            <person name="Schackwitz W."/>
            <person name="Grimwood J."/>
            <person name="MohdZainudin N."/>
            <person name="Xue C."/>
            <person name="Wang R."/>
            <person name="Manning V.A."/>
            <person name="Dhillon B."/>
            <person name="Tu Z.J."/>
            <person name="Steffenson B.J."/>
            <person name="Salamov A."/>
            <person name="Sun H."/>
            <person name="Lowry S."/>
            <person name="LaButti K."/>
            <person name="Han J."/>
            <person name="Copeland A."/>
            <person name="Lindquist E."/>
            <person name="Barry K."/>
            <person name="Schmutz J."/>
            <person name="Baker S.E."/>
            <person name="Ciuffetti L.M."/>
            <person name="Grigoriev I.V."/>
            <person name="Zhong S."/>
            <person name="Turgeon B.G."/>
        </authorList>
    </citation>
    <scope>NUCLEOTIDE SEQUENCE [LARGE SCALE GENOMIC DNA]</scope>
    <source>
        <strain evidence="3">ND90Pr / ATCC 201652</strain>
    </source>
</reference>
<dbReference type="AlphaFoldDB" id="M2SPU0"/>
<evidence type="ECO:0000256" key="1">
    <source>
        <dbReference type="SAM" id="Phobius"/>
    </source>
</evidence>
<keyword evidence="1" id="KW-1133">Transmembrane helix</keyword>
<protein>
    <submittedName>
        <fullName evidence="2">Uncharacterized protein</fullName>
    </submittedName>
</protein>
<keyword evidence="1" id="KW-0812">Transmembrane</keyword>
<dbReference type="KEGG" id="bsc:COCSADRAFT_255191"/>
<proteinExistence type="predicted"/>